<dbReference type="Pfam" id="PF02995">
    <property type="entry name" value="DUF229"/>
    <property type="match status" value="1"/>
</dbReference>
<feature type="transmembrane region" description="Helical" evidence="1">
    <location>
        <begin position="32"/>
        <end position="51"/>
    </location>
</feature>
<feature type="transmembrane region" description="Helical" evidence="1">
    <location>
        <begin position="63"/>
        <end position="83"/>
    </location>
</feature>
<reference evidence="2" key="1">
    <citation type="submission" date="2020-05" db="EMBL/GenBank/DDBJ databases">
        <title>Phylogenomic resolution of chytrid fungi.</title>
        <authorList>
            <person name="Stajich J.E."/>
            <person name="Amses K."/>
            <person name="Simmons R."/>
            <person name="Seto K."/>
            <person name="Myers J."/>
            <person name="Bonds A."/>
            <person name="Quandt C.A."/>
            <person name="Barry K."/>
            <person name="Liu P."/>
            <person name="Grigoriev I."/>
            <person name="Longcore J.E."/>
            <person name="James T.Y."/>
        </authorList>
    </citation>
    <scope>NUCLEOTIDE SEQUENCE</scope>
    <source>
        <strain evidence="2">JEL0379</strain>
    </source>
</reference>
<organism evidence="2 3">
    <name type="scientific">Geranomyces variabilis</name>
    <dbReference type="NCBI Taxonomy" id="109894"/>
    <lineage>
        <taxon>Eukaryota</taxon>
        <taxon>Fungi</taxon>
        <taxon>Fungi incertae sedis</taxon>
        <taxon>Chytridiomycota</taxon>
        <taxon>Chytridiomycota incertae sedis</taxon>
        <taxon>Chytridiomycetes</taxon>
        <taxon>Spizellomycetales</taxon>
        <taxon>Powellomycetaceae</taxon>
        <taxon>Geranomyces</taxon>
    </lineage>
</organism>
<dbReference type="SUPFAM" id="SSF53649">
    <property type="entry name" value="Alkaline phosphatase-like"/>
    <property type="match status" value="1"/>
</dbReference>
<evidence type="ECO:0000313" key="3">
    <source>
        <dbReference type="Proteomes" id="UP001212152"/>
    </source>
</evidence>
<keyword evidence="1" id="KW-0472">Membrane</keyword>
<evidence type="ECO:0000256" key="1">
    <source>
        <dbReference type="SAM" id="Phobius"/>
    </source>
</evidence>
<dbReference type="InterPro" id="IPR017850">
    <property type="entry name" value="Alkaline_phosphatase_core_sf"/>
</dbReference>
<feature type="transmembrane region" description="Helical" evidence="1">
    <location>
        <begin position="95"/>
        <end position="111"/>
    </location>
</feature>
<keyword evidence="3" id="KW-1185">Reference proteome</keyword>
<gene>
    <name evidence="2" type="ORF">HDU87_008800</name>
</gene>
<evidence type="ECO:0000313" key="2">
    <source>
        <dbReference type="EMBL" id="KAJ3170406.1"/>
    </source>
</evidence>
<comment type="caution">
    <text evidence="2">The sequence shown here is derived from an EMBL/GenBank/DDBJ whole genome shotgun (WGS) entry which is preliminary data.</text>
</comment>
<feature type="transmembrane region" description="Helical" evidence="1">
    <location>
        <begin position="123"/>
        <end position="143"/>
    </location>
</feature>
<dbReference type="AlphaFoldDB" id="A0AAD5TCU0"/>
<accession>A0AAD5TCU0</accession>
<proteinExistence type="predicted"/>
<dbReference type="InterPro" id="IPR004245">
    <property type="entry name" value="DUF229"/>
</dbReference>
<name>A0AAD5TCU0_9FUNG</name>
<feature type="transmembrane region" description="Helical" evidence="1">
    <location>
        <begin position="155"/>
        <end position="172"/>
    </location>
</feature>
<protein>
    <submittedName>
        <fullName evidence="2">Uncharacterized protein</fullName>
    </submittedName>
</protein>
<sequence length="704" mass="79377">MGPSRSAAGYSRLPQYFQDSVFSKAPTTRKQFLVRCGTLAAVWNLCYGLALEGRHTPEEMNVLIGKLGVLMITAELCLSSLLWQFSLHLRQWPRRLALMSIPLNLYLWYLYDHGNILEEHGAFNMLIFFMIGVPVNLVILLLYIWQRAAGTWKRFATQFVIFWVIFVTYNYFALRRFAALLDVGFWGRTGQSACASIAGAADAGHCYREQCVWDKPSPWQDLLPVPQNFFLGPMTCAPIDAFDASIDEKTNVLTVTGCPSHQPTYLDSYFNDTRLAEFSGPAVSYLPSTEGWGFIDKEDQLSAPYNNLQLKVLSYVEHNTHAYRSGGLNIGSTQAVLVRCGAHEPKLIFRVSAAPPLAPDAPKPEGELNVVFVFIDAVSRRHFFRKMPKTVATLEQFAARSDATDTRPEQPVLHQFFRYHAIGLNTGPNTRGLWADIPPTDSTSGAPPIWEDFYADGYVTGRMDGVCEDWNGYYNKAHFPDKDKLTIPPRVTQEFLSFSCLPPYLPVGKGFAGNFAGSTSMKAHCLSGNHLGWHMLDWLQAFVARHEEEQRKFFVTGVFLEGHEGSTEVLRTLDDRLARFLDPKINTALDYNNTAVFVQADHGLHMGLNYIFFDNGHVEEVQPFSALLLPKWYTAKHGDNLRHNEDRLITAHDFWATMQGFRGETRAKKSAHGGRDLVREQVGDRDCTELGITQEACRCKVAPR</sequence>
<dbReference type="GO" id="GO:0005615">
    <property type="term" value="C:extracellular space"/>
    <property type="evidence" value="ECO:0007669"/>
    <property type="project" value="TreeGrafter"/>
</dbReference>
<keyword evidence="1" id="KW-0812">Transmembrane</keyword>
<dbReference type="Proteomes" id="UP001212152">
    <property type="component" value="Unassembled WGS sequence"/>
</dbReference>
<dbReference type="EMBL" id="JADGJQ010000097">
    <property type="protein sequence ID" value="KAJ3170406.1"/>
    <property type="molecule type" value="Genomic_DNA"/>
</dbReference>
<dbReference type="PANTHER" id="PTHR10974:SF1">
    <property type="entry name" value="FI08016P-RELATED"/>
    <property type="match status" value="1"/>
</dbReference>
<dbReference type="PANTHER" id="PTHR10974">
    <property type="entry name" value="FI08016P-RELATED"/>
    <property type="match status" value="1"/>
</dbReference>
<keyword evidence="1" id="KW-1133">Transmembrane helix</keyword>